<dbReference type="KEGG" id="lak:106169544"/>
<proteinExistence type="predicted"/>
<feature type="compositionally biased region" description="Acidic residues" evidence="1">
    <location>
        <begin position="319"/>
        <end position="332"/>
    </location>
</feature>
<gene>
    <name evidence="3" type="primary">LOC106169544</name>
</gene>
<feature type="region of interest" description="Disordered" evidence="1">
    <location>
        <begin position="88"/>
        <end position="109"/>
    </location>
</feature>
<evidence type="ECO:0000313" key="2">
    <source>
        <dbReference type="Proteomes" id="UP000085678"/>
    </source>
</evidence>
<feature type="region of interest" description="Disordered" evidence="1">
    <location>
        <begin position="174"/>
        <end position="371"/>
    </location>
</feature>
<feature type="compositionally biased region" description="Basic and acidic residues" evidence="1">
    <location>
        <begin position="231"/>
        <end position="243"/>
    </location>
</feature>
<protein>
    <submittedName>
        <fullName evidence="3">LOW QUALITY PROTEIN: uncharacterized protein LOC106169544</fullName>
    </submittedName>
</protein>
<evidence type="ECO:0000256" key="1">
    <source>
        <dbReference type="SAM" id="MobiDB-lite"/>
    </source>
</evidence>
<dbReference type="Proteomes" id="UP000085678">
    <property type="component" value="Unplaced"/>
</dbReference>
<feature type="region of interest" description="Disordered" evidence="1">
    <location>
        <begin position="400"/>
        <end position="425"/>
    </location>
</feature>
<evidence type="ECO:0000313" key="3">
    <source>
        <dbReference type="RefSeq" id="XP_013404491.1"/>
    </source>
</evidence>
<dbReference type="GeneID" id="106169544"/>
<name>A0A1S3J2H8_LINAN</name>
<organism evidence="2 3">
    <name type="scientific">Lingula anatina</name>
    <name type="common">Brachiopod</name>
    <name type="synonym">Lingula unguis</name>
    <dbReference type="NCBI Taxonomy" id="7574"/>
    <lineage>
        <taxon>Eukaryota</taxon>
        <taxon>Metazoa</taxon>
        <taxon>Spiralia</taxon>
        <taxon>Lophotrochozoa</taxon>
        <taxon>Brachiopoda</taxon>
        <taxon>Linguliformea</taxon>
        <taxon>Lingulata</taxon>
        <taxon>Lingulida</taxon>
        <taxon>Linguloidea</taxon>
        <taxon>Lingulidae</taxon>
        <taxon>Lingula</taxon>
    </lineage>
</organism>
<reference evidence="3" key="1">
    <citation type="submission" date="2025-08" db="UniProtKB">
        <authorList>
            <consortium name="RefSeq"/>
        </authorList>
    </citation>
    <scope>IDENTIFICATION</scope>
    <source>
        <tissue evidence="3">Gonads</tissue>
    </source>
</reference>
<feature type="compositionally biased region" description="Polar residues" evidence="1">
    <location>
        <begin position="306"/>
        <end position="318"/>
    </location>
</feature>
<feature type="region of interest" description="Disordered" evidence="1">
    <location>
        <begin position="33"/>
        <end position="53"/>
    </location>
</feature>
<dbReference type="RefSeq" id="XP_013404491.1">
    <property type="nucleotide sequence ID" value="XM_013549037.1"/>
</dbReference>
<feature type="compositionally biased region" description="Basic and acidic residues" evidence="1">
    <location>
        <begin position="41"/>
        <end position="53"/>
    </location>
</feature>
<accession>A0A1S3J2H8</accession>
<dbReference type="InParanoid" id="A0A1S3J2H8"/>
<dbReference type="AlphaFoldDB" id="A0A1S3J2H8"/>
<feature type="compositionally biased region" description="Basic and acidic residues" evidence="1">
    <location>
        <begin position="257"/>
        <end position="271"/>
    </location>
</feature>
<keyword evidence="2" id="KW-1185">Reference proteome</keyword>
<sequence length="463" mass="51611">MKNIRRPCTAPSRACFSVIPRWPLDELPMSQSLSHIQGQMAEKRRERYDDNQTVKKAHEMSETLRSYGKEMFNYAVEKAATEGSNVDLRISGKKSPHSGPTKTGSPIYNKKPELMNAIRTRPKSESIHSTYNHQRSKTQPSLQQYISKHNKEYNLVGKPGEDFDLKDTKFVPINLGLPDSQSPPELPQFDDAGSDNEASTIADELMPELEKLVESEKDIDEPPPTLDENENEKKVIKTSKIDQSKNTPTEQVKPKLKKQESVSKEDTEQKEKKGKKTPTGKKSSSDNNRPSSQAKSPVKGSRAKSTRPSSKLSKQSTQDTEEEEDEEDEEEEPRPYFHCWVDDITVSSVQGDLPGDADGDLPENPINKDEGVKVAPDNLAQLEEAAGKLVSMVNGGNPVEETLGKDLTKDGGATPGAKCETEQTQELPDYVCRISERKSKEIAIKEWIESTSFSHASKSMPLV</sequence>
<dbReference type="OrthoDB" id="6133336at2759"/>